<dbReference type="EMBL" id="HG670667">
    <property type="protein sequence ID" value="CDI77440.1"/>
    <property type="molecule type" value="Genomic_DNA"/>
</dbReference>
<sequence>MSLDDVEHPLFKYILVPYDINLPVQELTFEGREDNFREQLKTHLNNEKINCLNQQNFKDFKEQLKLKAEGKIDDDGLDKVVQGSSQNYQIIPLTLPSKANGYEGINAYIDSVGRIKDIPANARASRICSTDIRGDCFLSLVFDDEEIFRRKDFTLKDYERLIKNPPDATGR</sequence>
<accession>U6GBB8</accession>
<reference evidence="1" key="2">
    <citation type="submission" date="2013-10" db="EMBL/GenBank/DDBJ databases">
        <authorList>
            <person name="Aslett M."/>
        </authorList>
    </citation>
    <scope>NUCLEOTIDE SEQUENCE</scope>
    <source>
        <strain evidence="1">Houghton</strain>
    </source>
</reference>
<name>U6GBB8_EIMAC</name>
<dbReference type="Proteomes" id="UP000018050">
    <property type="component" value="Unassembled WGS sequence"/>
</dbReference>
<protein>
    <submittedName>
        <fullName evidence="1">Zinc finger MYND domain-containing protein, putative</fullName>
    </submittedName>
</protein>
<feature type="non-terminal residue" evidence="1">
    <location>
        <position position="171"/>
    </location>
</feature>
<reference evidence="1" key="1">
    <citation type="submission" date="2013-10" db="EMBL/GenBank/DDBJ databases">
        <title>Genomic analysis of the causative agents of coccidiosis in chickens.</title>
        <authorList>
            <person name="Reid A.J."/>
            <person name="Blake D."/>
            <person name="Billington K."/>
            <person name="Browne H."/>
            <person name="Dunn M."/>
            <person name="Hung S."/>
            <person name="Kawahara F."/>
            <person name="Miranda-Saavedra D."/>
            <person name="Mourier T."/>
            <person name="Nagra H."/>
            <person name="Otto T.D."/>
            <person name="Rawlings N."/>
            <person name="Sanchez A."/>
            <person name="Sanders M."/>
            <person name="Subramaniam C."/>
            <person name="Tay Y."/>
            <person name="Dear P."/>
            <person name="Doerig C."/>
            <person name="Gruber A."/>
            <person name="Parkinson J."/>
            <person name="Shirley M."/>
            <person name="Wan K.L."/>
            <person name="Berriman M."/>
            <person name="Tomley F."/>
            <person name="Pain A."/>
        </authorList>
    </citation>
    <scope>NUCLEOTIDE SEQUENCE</scope>
    <source>
        <strain evidence="1">Houghton</strain>
    </source>
</reference>
<dbReference type="RefSeq" id="XP_013252201.1">
    <property type="nucleotide sequence ID" value="XM_013396747.1"/>
</dbReference>
<dbReference type="OMA" id="MMLQMDS"/>
<keyword evidence="2" id="KW-1185">Reference proteome</keyword>
<gene>
    <name evidence="1" type="ORF">EAH_00064130</name>
</gene>
<dbReference type="OrthoDB" id="341421at2759"/>
<dbReference type="VEuPathDB" id="ToxoDB:EAH_00064130"/>
<evidence type="ECO:0000313" key="1">
    <source>
        <dbReference type="EMBL" id="CDI77440.1"/>
    </source>
</evidence>
<proteinExistence type="predicted"/>
<organism evidence="1 2">
    <name type="scientific">Eimeria acervulina</name>
    <name type="common">Coccidian parasite</name>
    <dbReference type="NCBI Taxonomy" id="5801"/>
    <lineage>
        <taxon>Eukaryota</taxon>
        <taxon>Sar</taxon>
        <taxon>Alveolata</taxon>
        <taxon>Apicomplexa</taxon>
        <taxon>Conoidasida</taxon>
        <taxon>Coccidia</taxon>
        <taxon>Eucoccidiorida</taxon>
        <taxon>Eimeriorina</taxon>
        <taxon>Eimeriidae</taxon>
        <taxon>Eimeria</taxon>
    </lineage>
</organism>
<evidence type="ECO:0000313" key="2">
    <source>
        <dbReference type="Proteomes" id="UP000018050"/>
    </source>
</evidence>
<dbReference type="GeneID" id="25274483"/>
<dbReference type="AlphaFoldDB" id="U6GBB8"/>